<dbReference type="AlphaFoldDB" id="F4RX64"/>
<dbReference type="UniPathway" id="UPA00077">
    <property type="reaction ID" value="UER00155"/>
</dbReference>
<comment type="pathway">
    <text evidence="1">Cofactor biosynthesis; tetrahydrofolate biosynthesis; 2-amino-4-hydroxy-6-hydroxymethyl-7,8-dihydropteridine diphosphate from 7,8-dihydroneopterin triphosphate: step 4/4.</text>
</comment>
<keyword evidence="5" id="KW-0418">Kinase</keyword>
<dbReference type="SUPFAM" id="SSF55083">
    <property type="entry name" value="6-hydroxymethyl-7,8-dihydropterin pyrophosphokinase, HPPK"/>
    <property type="match status" value="1"/>
</dbReference>
<dbReference type="STRING" id="747676.F4RX64"/>
<dbReference type="VEuPathDB" id="FungiDB:MELLADRAFT_90514"/>
<dbReference type="InterPro" id="IPR000489">
    <property type="entry name" value="Pterin-binding_dom"/>
</dbReference>
<dbReference type="InterPro" id="IPR035907">
    <property type="entry name" value="Hppk_sf"/>
</dbReference>
<accession>F4RX64</accession>
<dbReference type="Pfam" id="PF01288">
    <property type="entry name" value="HPPK"/>
    <property type="match status" value="1"/>
</dbReference>
<name>F4RX64_MELLP</name>
<sequence length="240" mass="26367">MYESEPMYVVNQSQFLNTACKISTPLDPFDLLNVLKSIKKSYGRDLDTSQSNGPQPIDIDILMFDSQLTNKDHLKIPHIGIIAAHVLHPQHCVTIGSLLSRLTKSEPSTWFIFEPSDVIQKSLNQIKNGTDIIDIGGMSTRPGADEVTTKEEICRTVPVIQALRETHDVKCHISIDTFKSDVARAAAGATIVNDVSGGQADPNMLTTVAKLGVLIVLTHMRSDPKTMTSLIDYFFSSSLV</sequence>
<evidence type="ECO:0000256" key="2">
    <source>
        <dbReference type="ARBA" id="ARBA00013253"/>
    </source>
</evidence>
<keyword evidence="4" id="KW-0547">Nucleotide-binding</keyword>
<evidence type="ECO:0000256" key="4">
    <source>
        <dbReference type="ARBA" id="ARBA00022741"/>
    </source>
</evidence>
<evidence type="ECO:0000313" key="9">
    <source>
        <dbReference type="EMBL" id="EGG02912.1"/>
    </source>
</evidence>
<keyword evidence="7" id="KW-0289">Folate biosynthesis</keyword>
<dbReference type="Gene3D" id="3.20.20.20">
    <property type="entry name" value="Dihydropteroate synthase-like"/>
    <property type="match status" value="1"/>
</dbReference>
<gene>
    <name evidence="9" type="ORF">MELLADRAFT_90514</name>
</gene>
<evidence type="ECO:0000256" key="7">
    <source>
        <dbReference type="ARBA" id="ARBA00022909"/>
    </source>
</evidence>
<dbReference type="InterPro" id="IPR000550">
    <property type="entry name" value="Hppk"/>
</dbReference>
<feature type="domain" description="Pterin-binding" evidence="8">
    <location>
        <begin position="92"/>
        <end position="240"/>
    </location>
</feature>
<evidence type="ECO:0000256" key="5">
    <source>
        <dbReference type="ARBA" id="ARBA00022777"/>
    </source>
</evidence>
<dbReference type="RefSeq" id="XP_007413705.1">
    <property type="nucleotide sequence ID" value="XM_007413643.1"/>
</dbReference>
<dbReference type="GO" id="GO:0046656">
    <property type="term" value="P:folic acid biosynthetic process"/>
    <property type="evidence" value="ECO:0007669"/>
    <property type="project" value="UniProtKB-KW"/>
</dbReference>
<dbReference type="Gene3D" id="3.30.70.560">
    <property type="entry name" value="7,8-Dihydro-6-hydroxymethylpterin-pyrophosphokinase HPPK"/>
    <property type="match status" value="1"/>
</dbReference>
<evidence type="ECO:0000313" key="10">
    <source>
        <dbReference type="Proteomes" id="UP000001072"/>
    </source>
</evidence>
<dbReference type="HOGENOM" id="CLU_956702_0_0_1"/>
<dbReference type="GeneID" id="18935598"/>
<dbReference type="SUPFAM" id="SSF51717">
    <property type="entry name" value="Dihydropteroate synthetase-like"/>
    <property type="match status" value="1"/>
</dbReference>
<proteinExistence type="predicted"/>
<dbReference type="PANTHER" id="PTHR20941:SF1">
    <property type="entry name" value="FOLIC ACID SYNTHESIS PROTEIN FOL1"/>
    <property type="match status" value="1"/>
</dbReference>
<dbReference type="InterPro" id="IPR011005">
    <property type="entry name" value="Dihydropteroate_synth-like_sf"/>
</dbReference>
<keyword evidence="10" id="KW-1185">Reference proteome</keyword>
<dbReference type="GO" id="GO:0016301">
    <property type="term" value="F:kinase activity"/>
    <property type="evidence" value="ECO:0007669"/>
    <property type="project" value="UniProtKB-KW"/>
</dbReference>
<evidence type="ECO:0000256" key="6">
    <source>
        <dbReference type="ARBA" id="ARBA00022840"/>
    </source>
</evidence>
<dbReference type="EC" id="2.7.6.3" evidence="2"/>
<dbReference type="GO" id="GO:0005524">
    <property type="term" value="F:ATP binding"/>
    <property type="evidence" value="ECO:0007669"/>
    <property type="project" value="UniProtKB-KW"/>
</dbReference>
<dbReference type="OrthoDB" id="615426at2759"/>
<keyword evidence="6" id="KW-0067">ATP-binding</keyword>
<dbReference type="KEGG" id="mlr:MELLADRAFT_90514"/>
<organism evidence="10">
    <name type="scientific">Melampsora larici-populina (strain 98AG31 / pathotype 3-4-7)</name>
    <name type="common">Poplar leaf rust fungus</name>
    <dbReference type="NCBI Taxonomy" id="747676"/>
    <lineage>
        <taxon>Eukaryota</taxon>
        <taxon>Fungi</taxon>
        <taxon>Dikarya</taxon>
        <taxon>Basidiomycota</taxon>
        <taxon>Pucciniomycotina</taxon>
        <taxon>Pucciniomycetes</taxon>
        <taxon>Pucciniales</taxon>
        <taxon>Melampsoraceae</taxon>
        <taxon>Melampsora</taxon>
    </lineage>
</organism>
<protein>
    <recommendedName>
        <fullName evidence="2">2-amino-4-hydroxy-6-hydroxymethyldihydropteridine diphosphokinase</fullName>
        <ecNumber evidence="2">2.7.6.3</ecNumber>
    </recommendedName>
</protein>
<dbReference type="Pfam" id="PF00809">
    <property type="entry name" value="Pterin_bind"/>
    <property type="match status" value="1"/>
</dbReference>
<dbReference type="EMBL" id="GL883127">
    <property type="protein sequence ID" value="EGG02912.1"/>
    <property type="molecule type" value="Genomic_DNA"/>
</dbReference>
<keyword evidence="3" id="KW-0808">Transferase</keyword>
<dbReference type="InterPro" id="IPR045031">
    <property type="entry name" value="DHP_synth-like"/>
</dbReference>
<dbReference type="PROSITE" id="PS50972">
    <property type="entry name" value="PTERIN_BINDING"/>
    <property type="match status" value="1"/>
</dbReference>
<dbReference type="GO" id="GO:0004156">
    <property type="term" value="F:dihydropteroate synthase activity"/>
    <property type="evidence" value="ECO:0007669"/>
    <property type="project" value="TreeGrafter"/>
</dbReference>
<dbReference type="Proteomes" id="UP000001072">
    <property type="component" value="Unassembled WGS sequence"/>
</dbReference>
<dbReference type="InParanoid" id="F4RX64"/>
<dbReference type="eggNOG" id="KOG2544">
    <property type="taxonomic scope" value="Eukaryota"/>
</dbReference>
<evidence type="ECO:0000256" key="3">
    <source>
        <dbReference type="ARBA" id="ARBA00022679"/>
    </source>
</evidence>
<dbReference type="GO" id="GO:0046654">
    <property type="term" value="P:tetrahydrofolate biosynthetic process"/>
    <property type="evidence" value="ECO:0007669"/>
    <property type="project" value="UniProtKB-UniPathway"/>
</dbReference>
<dbReference type="GO" id="GO:0003848">
    <property type="term" value="F:2-amino-4-hydroxy-6-hydroxymethyldihydropteridine diphosphokinase activity"/>
    <property type="evidence" value="ECO:0007669"/>
    <property type="project" value="UniProtKB-EC"/>
</dbReference>
<dbReference type="NCBIfam" id="TIGR01498">
    <property type="entry name" value="folK"/>
    <property type="match status" value="1"/>
</dbReference>
<evidence type="ECO:0000259" key="8">
    <source>
        <dbReference type="PROSITE" id="PS50972"/>
    </source>
</evidence>
<reference evidence="10" key="1">
    <citation type="journal article" date="2011" name="Proc. Natl. Acad. Sci. U.S.A.">
        <title>Obligate biotrophy features unraveled by the genomic analysis of rust fungi.</title>
        <authorList>
            <person name="Duplessis S."/>
            <person name="Cuomo C.A."/>
            <person name="Lin Y.-C."/>
            <person name="Aerts A."/>
            <person name="Tisserant E."/>
            <person name="Veneault-Fourrey C."/>
            <person name="Joly D.L."/>
            <person name="Hacquard S."/>
            <person name="Amselem J."/>
            <person name="Cantarel B.L."/>
            <person name="Chiu R."/>
            <person name="Coutinho P.M."/>
            <person name="Feau N."/>
            <person name="Field M."/>
            <person name="Frey P."/>
            <person name="Gelhaye E."/>
            <person name="Goldberg J."/>
            <person name="Grabherr M.G."/>
            <person name="Kodira C.D."/>
            <person name="Kohler A."/>
            <person name="Kuees U."/>
            <person name="Lindquist E.A."/>
            <person name="Lucas S.M."/>
            <person name="Mago R."/>
            <person name="Mauceli E."/>
            <person name="Morin E."/>
            <person name="Murat C."/>
            <person name="Pangilinan J.L."/>
            <person name="Park R."/>
            <person name="Pearson M."/>
            <person name="Quesneville H."/>
            <person name="Rouhier N."/>
            <person name="Sakthikumar S."/>
            <person name="Salamov A.A."/>
            <person name="Schmutz J."/>
            <person name="Selles B."/>
            <person name="Shapiro H."/>
            <person name="Tanguay P."/>
            <person name="Tuskan G.A."/>
            <person name="Henrissat B."/>
            <person name="Van de Peer Y."/>
            <person name="Rouze P."/>
            <person name="Ellis J.G."/>
            <person name="Dodds P.N."/>
            <person name="Schein J.E."/>
            <person name="Zhong S."/>
            <person name="Hamelin R.C."/>
            <person name="Grigoriev I.V."/>
            <person name="Szabo L.J."/>
            <person name="Martin F."/>
        </authorList>
    </citation>
    <scope>NUCLEOTIDE SEQUENCE [LARGE SCALE GENOMIC DNA]</scope>
    <source>
        <strain evidence="10">98AG31 / pathotype 3-4-7</strain>
    </source>
</reference>
<dbReference type="PANTHER" id="PTHR20941">
    <property type="entry name" value="FOLATE SYNTHESIS PROTEINS"/>
    <property type="match status" value="1"/>
</dbReference>
<dbReference type="GO" id="GO:0005740">
    <property type="term" value="C:mitochondrial envelope"/>
    <property type="evidence" value="ECO:0007669"/>
    <property type="project" value="TreeGrafter"/>
</dbReference>
<evidence type="ECO:0000256" key="1">
    <source>
        <dbReference type="ARBA" id="ARBA00005051"/>
    </source>
</evidence>